<feature type="domain" description="CKK" evidence="3">
    <location>
        <begin position="80"/>
        <end position="217"/>
    </location>
</feature>
<reference evidence="5" key="1">
    <citation type="submission" date="2022-11" db="UniProtKB">
        <authorList>
            <consortium name="WormBaseParasite"/>
        </authorList>
    </citation>
    <scope>IDENTIFICATION</scope>
</reference>
<dbReference type="Proteomes" id="UP000887566">
    <property type="component" value="Unplaced"/>
</dbReference>
<dbReference type="SUPFAM" id="SSF50346">
    <property type="entry name" value="PRC-barrel domain"/>
    <property type="match status" value="1"/>
</dbReference>
<dbReference type="GO" id="GO:0005516">
    <property type="term" value="F:calmodulin binding"/>
    <property type="evidence" value="ECO:0007669"/>
    <property type="project" value="InterPro"/>
</dbReference>
<dbReference type="InterPro" id="IPR014797">
    <property type="entry name" value="CKK_CAMSAP"/>
</dbReference>
<keyword evidence="2" id="KW-0472">Membrane</keyword>
<dbReference type="AlphaFoldDB" id="A0A914X043"/>
<feature type="transmembrane region" description="Helical" evidence="2">
    <location>
        <begin position="28"/>
        <end position="49"/>
    </location>
</feature>
<dbReference type="GO" id="GO:0031122">
    <property type="term" value="P:cytoplasmic microtubule organization"/>
    <property type="evidence" value="ECO:0007669"/>
    <property type="project" value="TreeGrafter"/>
</dbReference>
<protein>
    <submittedName>
        <fullName evidence="5">CKK domain-containing protein</fullName>
    </submittedName>
</protein>
<evidence type="ECO:0000313" key="5">
    <source>
        <dbReference type="WBParaSite" id="PSAMB.scaffold5794size10867.g27343.t1"/>
    </source>
</evidence>
<dbReference type="GO" id="GO:0007026">
    <property type="term" value="P:negative regulation of microtubule depolymerization"/>
    <property type="evidence" value="ECO:0007669"/>
    <property type="project" value="TreeGrafter"/>
</dbReference>
<dbReference type="GO" id="GO:0051011">
    <property type="term" value="F:microtubule minus-end binding"/>
    <property type="evidence" value="ECO:0007669"/>
    <property type="project" value="TreeGrafter"/>
</dbReference>
<dbReference type="PROSITE" id="PS51508">
    <property type="entry name" value="CKK"/>
    <property type="match status" value="1"/>
</dbReference>
<dbReference type="PANTHER" id="PTHR21595:SF0">
    <property type="entry name" value="PATRONIN"/>
    <property type="match status" value="1"/>
</dbReference>
<organism evidence="4 5">
    <name type="scientific">Plectus sambesii</name>
    <dbReference type="NCBI Taxonomy" id="2011161"/>
    <lineage>
        <taxon>Eukaryota</taxon>
        <taxon>Metazoa</taxon>
        <taxon>Ecdysozoa</taxon>
        <taxon>Nematoda</taxon>
        <taxon>Chromadorea</taxon>
        <taxon>Plectida</taxon>
        <taxon>Plectina</taxon>
        <taxon>Plectoidea</taxon>
        <taxon>Plectidae</taxon>
        <taxon>Plectus</taxon>
    </lineage>
</organism>
<proteinExistence type="inferred from homology"/>
<keyword evidence="1" id="KW-0493">Microtubule</keyword>
<name>A0A914X043_9BILA</name>
<dbReference type="Pfam" id="PF08683">
    <property type="entry name" value="CAMSAP_CKK"/>
    <property type="match status" value="1"/>
</dbReference>
<keyword evidence="2" id="KW-1133">Transmembrane helix</keyword>
<keyword evidence="2" id="KW-0812">Transmembrane</keyword>
<comment type="domain">
    <text evidence="1">The CKK domain binds microtubules.</text>
</comment>
<dbReference type="GO" id="GO:0036449">
    <property type="term" value="C:microtubule minus-end"/>
    <property type="evidence" value="ECO:0007669"/>
    <property type="project" value="TreeGrafter"/>
</dbReference>
<dbReference type="InterPro" id="IPR032940">
    <property type="entry name" value="CAMSAP"/>
</dbReference>
<dbReference type="Gene3D" id="3.10.20.360">
    <property type="entry name" value="CKK domain"/>
    <property type="match status" value="1"/>
</dbReference>
<sequence>MAGVSVVIVVLFSLVTMNKYYAGGTGSTVVYFAIIVGLFALQCWFFDIIRTAYCYIKHKRWLPTEVTVYIQQSEQVYTATSKLLSMPSPNSNRNIIINALQYSVFAGAVHSDQKENVHAELAKSGSTHFLILFRDHLCQYRGLYTWDQMSDTVHRIHGIGPRACNADMMNVVFKYDCDGKAFTEIPTRHLSAAIDGFCIKDQYWQTAKIPHSGRTSQLDL</sequence>
<evidence type="ECO:0000256" key="2">
    <source>
        <dbReference type="SAM" id="Phobius"/>
    </source>
</evidence>
<keyword evidence="4" id="KW-1185">Reference proteome</keyword>
<evidence type="ECO:0000259" key="3">
    <source>
        <dbReference type="PROSITE" id="PS51508"/>
    </source>
</evidence>
<dbReference type="InterPro" id="IPR038209">
    <property type="entry name" value="CKK_dom_sf"/>
</dbReference>
<dbReference type="WBParaSite" id="PSAMB.scaffold5794size10867.g27343.t1">
    <property type="protein sequence ID" value="PSAMB.scaffold5794size10867.g27343.t1"/>
    <property type="gene ID" value="PSAMB.scaffold5794size10867.g27343"/>
</dbReference>
<dbReference type="InterPro" id="IPR011033">
    <property type="entry name" value="PRC_barrel-like_sf"/>
</dbReference>
<dbReference type="PANTHER" id="PTHR21595">
    <property type="entry name" value="PATRONIN"/>
    <property type="match status" value="1"/>
</dbReference>
<evidence type="ECO:0000313" key="4">
    <source>
        <dbReference type="Proteomes" id="UP000887566"/>
    </source>
</evidence>
<dbReference type="SMART" id="SM01051">
    <property type="entry name" value="CAMSAP_CKK"/>
    <property type="match status" value="1"/>
</dbReference>
<comment type="similarity">
    <text evidence="1">Belongs to the CAMSAP1 family.</text>
</comment>
<accession>A0A914X043</accession>
<evidence type="ECO:0000256" key="1">
    <source>
        <dbReference type="PROSITE-ProRule" id="PRU00841"/>
    </source>
</evidence>